<dbReference type="CDD" id="cd11740">
    <property type="entry name" value="YajQ_like"/>
    <property type="match status" value="1"/>
</dbReference>
<evidence type="ECO:0000313" key="4">
    <source>
        <dbReference type="EMBL" id="SDJ98890.1"/>
    </source>
</evidence>
<dbReference type="InterPro" id="IPR035570">
    <property type="entry name" value="UPF0234_N"/>
</dbReference>
<dbReference type="GO" id="GO:0000166">
    <property type="term" value="F:nucleotide binding"/>
    <property type="evidence" value="ECO:0007669"/>
    <property type="project" value="UniProtKB-UniRule"/>
</dbReference>
<evidence type="ECO:0000256" key="1">
    <source>
        <dbReference type="ARBA" id="ARBA00022741"/>
    </source>
</evidence>
<accession>A0A1G8YA28</accession>
<reference evidence="4 5" key="1">
    <citation type="submission" date="2016-10" db="EMBL/GenBank/DDBJ databases">
        <authorList>
            <person name="de Groot N.N."/>
        </authorList>
    </citation>
    <scope>NUCLEOTIDE SEQUENCE [LARGE SCALE GENOMIC DNA]</scope>
    <source>
        <strain evidence="4 5">DSM 18346</strain>
    </source>
</reference>
<sequence>MATKDSTFDIVSQVDMQEVTNAVNQTEKEIAQRFDFKGSNTVIEKKEDEILIATSDDFKLRNVIDILQTKLAKRNVPLKGMDYQKVEHALGGRVKQVIKVKQGINQEEAKKITTLIKGLKLKVQASVQGDVVRVSGKNRDDLQAVIQALKAADLPMNLQFVNYR</sequence>
<dbReference type="Gene3D" id="3.30.70.860">
    <property type="match status" value="1"/>
</dbReference>
<proteinExistence type="inferred from homology"/>
<dbReference type="InterPro" id="IPR035571">
    <property type="entry name" value="UPF0234-like_C"/>
</dbReference>
<dbReference type="STRING" id="393762.SAMN05660472_00457"/>
<dbReference type="InterPro" id="IPR036183">
    <property type="entry name" value="YajQ-like_sf"/>
</dbReference>
<dbReference type="SUPFAM" id="SSF89963">
    <property type="entry name" value="YajQ-like"/>
    <property type="match status" value="2"/>
</dbReference>
<dbReference type="PANTHER" id="PTHR30476:SF0">
    <property type="entry name" value="UPF0234 PROTEIN YAJQ"/>
    <property type="match status" value="1"/>
</dbReference>
<name>A0A1G8YA28_9FIRM</name>
<keyword evidence="5" id="KW-1185">Reference proteome</keyword>
<dbReference type="Gene3D" id="3.30.70.990">
    <property type="entry name" value="YajQ-like, domain 2"/>
    <property type="match status" value="1"/>
</dbReference>
<dbReference type="NCBIfam" id="NF003819">
    <property type="entry name" value="PRK05412.1"/>
    <property type="match status" value="1"/>
</dbReference>
<keyword evidence="1 3" id="KW-0547">Nucleotide-binding</keyword>
<protein>
    <recommendedName>
        <fullName evidence="3">Nucleotide-binding protein SAMN05660472_00457</fullName>
    </recommendedName>
</protein>
<dbReference type="Proteomes" id="UP000198718">
    <property type="component" value="Unassembled WGS sequence"/>
</dbReference>
<comment type="similarity">
    <text evidence="2 3">Belongs to the YajQ family.</text>
</comment>
<evidence type="ECO:0000313" key="5">
    <source>
        <dbReference type="Proteomes" id="UP000198718"/>
    </source>
</evidence>
<dbReference type="PANTHER" id="PTHR30476">
    <property type="entry name" value="UPF0234 PROTEIN YAJQ"/>
    <property type="match status" value="1"/>
</dbReference>
<evidence type="ECO:0000256" key="3">
    <source>
        <dbReference type="HAMAP-Rule" id="MF_00632"/>
    </source>
</evidence>
<dbReference type="Pfam" id="PF04461">
    <property type="entry name" value="YajQ"/>
    <property type="match status" value="1"/>
</dbReference>
<dbReference type="OrthoDB" id="9801447at2"/>
<dbReference type="RefSeq" id="WP_090549697.1">
    <property type="nucleotide sequence ID" value="NZ_FNFP01000001.1"/>
</dbReference>
<organism evidence="4 5">
    <name type="scientific">Natronincola ferrireducens</name>
    <dbReference type="NCBI Taxonomy" id="393762"/>
    <lineage>
        <taxon>Bacteria</taxon>
        <taxon>Bacillati</taxon>
        <taxon>Bacillota</taxon>
        <taxon>Clostridia</taxon>
        <taxon>Peptostreptococcales</taxon>
        <taxon>Natronincolaceae</taxon>
        <taxon>Natronincola</taxon>
    </lineage>
</organism>
<dbReference type="AlphaFoldDB" id="A0A1G8YA28"/>
<dbReference type="InterPro" id="IPR007551">
    <property type="entry name" value="YajQ/Smlt4090-like"/>
</dbReference>
<gene>
    <name evidence="4" type="ORF">SAMN05660472_00457</name>
</gene>
<comment type="function">
    <text evidence="3">Nucleotide-binding protein.</text>
</comment>
<dbReference type="GO" id="GO:0005829">
    <property type="term" value="C:cytosol"/>
    <property type="evidence" value="ECO:0007669"/>
    <property type="project" value="TreeGrafter"/>
</dbReference>
<evidence type="ECO:0000256" key="2">
    <source>
        <dbReference type="ARBA" id="ARBA00093450"/>
    </source>
</evidence>
<dbReference type="HAMAP" id="MF_00632">
    <property type="entry name" value="UPF0234"/>
    <property type="match status" value="1"/>
</dbReference>
<dbReference type="EMBL" id="FNFP01000001">
    <property type="protein sequence ID" value="SDJ98890.1"/>
    <property type="molecule type" value="Genomic_DNA"/>
</dbReference>